<feature type="chain" id="PRO_5003609204" description="Lipoprotein" evidence="1">
    <location>
        <begin position="27"/>
        <end position="565"/>
    </location>
</feature>
<dbReference type="AlphaFoldDB" id="H7EK90"/>
<keyword evidence="1" id="KW-0732">Signal</keyword>
<keyword evidence="3" id="KW-1185">Reference proteome</keyword>
<evidence type="ECO:0000313" key="3">
    <source>
        <dbReference type="Proteomes" id="UP000003571"/>
    </source>
</evidence>
<dbReference type="eggNOG" id="ENOG503342D">
    <property type="taxonomic scope" value="Bacteria"/>
</dbReference>
<comment type="caution">
    <text evidence="2">The sequence shown here is derived from an EMBL/GenBank/DDBJ whole genome shotgun (WGS) entry which is preliminary data.</text>
</comment>
<dbReference type="PATRIC" id="fig|907348.3.peg.1302"/>
<dbReference type="OrthoDB" id="350107at2"/>
<organism evidence="2 3">
    <name type="scientific">Treponema saccharophilum DSM 2985</name>
    <dbReference type="NCBI Taxonomy" id="907348"/>
    <lineage>
        <taxon>Bacteria</taxon>
        <taxon>Pseudomonadati</taxon>
        <taxon>Spirochaetota</taxon>
        <taxon>Spirochaetia</taxon>
        <taxon>Spirochaetales</taxon>
        <taxon>Treponemataceae</taxon>
        <taxon>Treponema</taxon>
    </lineage>
</organism>
<dbReference type="Proteomes" id="UP000003571">
    <property type="component" value="Unassembled WGS sequence"/>
</dbReference>
<evidence type="ECO:0000313" key="2">
    <source>
        <dbReference type="EMBL" id="EIC01977.1"/>
    </source>
</evidence>
<evidence type="ECO:0008006" key="4">
    <source>
        <dbReference type="Google" id="ProtNLM"/>
    </source>
</evidence>
<accession>H7EK90</accession>
<name>H7EK90_9SPIR</name>
<dbReference type="RefSeq" id="WP_002703930.1">
    <property type="nucleotide sequence ID" value="NZ_AGRW01000044.1"/>
</dbReference>
<proteinExistence type="predicted"/>
<sequence>MKPNKKRRTFAKLAATAAFLISVPLASCTERAQIPMMAADGTDANAKRTMMTRTVKSGGAETQLFGFSEENISALTKNDGGFISLGVVIGKSEKKSGGKFAFGILGDGEFKTIKEIPARATVKGTLGEAGEEKLKVSICARRGDARGFFVMSDGGVRAEECSVGVQSLGYDLSGSIPHLAFGQDGGTADIKKASGRGIDTTGAEKTFPVSSSALEFIFSDKAAADGKTATEIAFNGEKFYVRKPKSSSTSLIPLSAAKNPFGNISLTQNAGQISSLMLTRRNIAEGKTEPIKTDPGLVVWWPRKNWRGTDYELFEWDRFPGVLLMDIATYSIQDDFFRRLAYFVEKAGYRGTLYPDTFLADKHGYNAHDYKAKNLAEFFEKARVEKFPLNERELLLKKILCDNGVIVIEKDGSVSEGRGAIISISQESQPYLRKQLLAHEGWHGIFFSDKDFRDFVYRQYDLLDDGCREYLTRYFQVTPSLNYDTSDEYLLRNEFMAYMLQKPVEDIPKYFIDMASRRHSQDLAKPEADYVLATGAAGFLKASKALDAYVNERWNLNAGRIWLAN</sequence>
<feature type="signal peptide" evidence="1">
    <location>
        <begin position="1"/>
        <end position="26"/>
    </location>
</feature>
<protein>
    <recommendedName>
        <fullName evidence="4">Lipoprotein</fullName>
    </recommendedName>
</protein>
<reference evidence="2 3" key="1">
    <citation type="submission" date="2011-09" db="EMBL/GenBank/DDBJ databases">
        <title>The draft genome of Treponema saccharophilum DSM 2985.</title>
        <authorList>
            <consortium name="US DOE Joint Genome Institute (JGI-PGF)"/>
            <person name="Lucas S."/>
            <person name="Copeland A."/>
            <person name="Lapidus A."/>
            <person name="Glavina del Rio T."/>
            <person name="Dalin E."/>
            <person name="Tice H."/>
            <person name="Bruce D."/>
            <person name="Goodwin L."/>
            <person name="Pitluck S."/>
            <person name="Peters L."/>
            <person name="Kyrpides N."/>
            <person name="Mavromatis K."/>
            <person name="Ivanova N."/>
            <person name="Markowitz V."/>
            <person name="Cheng J.-F."/>
            <person name="Hugenholtz P."/>
            <person name="Woyke T."/>
            <person name="Wu D."/>
            <person name="Gronow S."/>
            <person name="Wellnitz S."/>
            <person name="Brambilla E."/>
            <person name="Klenk H.-P."/>
            <person name="Eisen J.A."/>
        </authorList>
    </citation>
    <scope>NUCLEOTIDE SEQUENCE [LARGE SCALE GENOMIC DNA]</scope>
    <source>
        <strain evidence="2 3">DSM 2985</strain>
    </source>
</reference>
<dbReference type="EMBL" id="AGRW01000044">
    <property type="protein sequence ID" value="EIC01977.1"/>
    <property type="molecule type" value="Genomic_DNA"/>
</dbReference>
<evidence type="ECO:0000256" key="1">
    <source>
        <dbReference type="SAM" id="SignalP"/>
    </source>
</evidence>
<gene>
    <name evidence="2" type="ORF">TresaDRAFT_1729</name>
</gene>